<dbReference type="GO" id="GO:0016740">
    <property type="term" value="F:transferase activity"/>
    <property type="evidence" value="ECO:0007669"/>
    <property type="project" value="UniProtKB-ARBA"/>
</dbReference>
<organism evidence="2 3">
    <name type="scientific">Bombilactobacillus mellis</name>
    <dbReference type="NCBI Taxonomy" id="1218508"/>
    <lineage>
        <taxon>Bacteria</taxon>
        <taxon>Bacillati</taxon>
        <taxon>Bacillota</taxon>
        <taxon>Bacilli</taxon>
        <taxon>Lactobacillales</taxon>
        <taxon>Lactobacillaceae</taxon>
        <taxon>Bombilactobacillus</taxon>
    </lineage>
</organism>
<gene>
    <name evidence="2" type="ORF">JG29_02990</name>
</gene>
<evidence type="ECO:0000259" key="1">
    <source>
        <dbReference type="PROSITE" id="PS51733"/>
    </source>
</evidence>
<dbReference type="GO" id="GO:0140096">
    <property type="term" value="F:catalytic activity, acting on a protein"/>
    <property type="evidence" value="ECO:0007669"/>
    <property type="project" value="UniProtKB-ARBA"/>
</dbReference>
<proteinExistence type="predicted"/>
<dbReference type="Gene3D" id="3.30.930.10">
    <property type="entry name" value="Bira Bifunctional Protein, Domain 2"/>
    <property type="match status" value="1"/>
</dbReference>
<dbReference type="PANTHER" id="PTHR43679:SF2">
    <property type="entry name" value="OCTANOYL-[GCVH]:PROTEIN N-OCTANOYLTRANSFERASE"/>
    <property type="match status" value="1"/>
</dbReference>
<sequence length="271" mass="31243">MSDNTWIYDHTYQTTAELTNIFPETNFLLQFCAHQQTAILQFWQSRPTIILGLQDKHLSHLKQGLQLLRQKQYTYFIRNSGGLAVVCDPGVLNVSFFIPPTAAYSIEEAYELAFSYLQRSLPELSLEHYQIDHSYCPGTYDLVVAGKKIGGMAQRRRHQAVVVMLYLSVNGDQLQRGQVLQHFYQIANTAQDATFPTVWPQSMANIQDFFSNAFTVTDCKKRILQTYKQDYPHLQLMSPTELAQQPDFAAIITREKTHQQHLNQILNQEVH</sequence>
<feature type="domain" description="BPL/LPL catalytic" evidence="1">
    <location>
        <begin position="34"/>
        <end position="214"/>
    </location>
</feature>
<dbReference type="PATRIC" id="fig|1218508.4.peg.307"/>
<keyword evidence="3" id="KW-1185">Reference proteome</keyword>
<dbReference type="PANTHER" id="PTHR43679">
    <property type="entry name" value="OCTANOYLTRANSFERASE LIPM-RELATED"/>
    <property type="match status" value="1"/>
</dbReference>
<dbReference type="InterPro" id="IPR050664">
    <property type="entry name" value="Octanoyltrans_LipM/LipL"/>
</dbReference>
<dbReference type="AlphaFoldDB" id="A0A0F4KXW0"/>
<dbReference type="Pfam" id="PF21948">
    <property type="entry name" value="LplA-B_cat"/>
    <property type="match status" value="1"/>
</dbReference>
<dbReference type="RefSeq" id="WP_045922196.1">
    <property type="nucleotide sequence ID" value="NZ_JBHTHW010000004.1"/>
</dbReference>
<dbReference type="InterPro" id="IPR045864">
    <property type="entry name" value="aa-tRNA-synth_II/BPL/LPL"/>
</dbReference>
<evidence type="ECO:0000313" key="2">
    <source>
        <dbReference type="EMBL" id="KJY51250.1"/>
    </source>
</evidence>
<dbReference type="Proteomes" id="UP000033695">
    <property type="component" value="Unassembled WGS sequence"/>
</dbReference>
<evidence type="ECO:0000313" key="3">
    <source>
        <dbReference type="Proteomes" id="UP000033695"/>
    </source>
</evidence>
<protein>
    <recommendedName>
        <fullName evidence="1">BPL/LPL catalytic domain-containing protein</fullName>
    </recommendedName>
</protein>
<dbReference type="EMBL" id="JXBZ01000002">
    <property type="protein sequence ID" value="KJY51250.1"/>
    <property type="molecule type" value="Genomic_DNA"/>
</dbReference>
<dbReference type="InterPro" id="IPR004143">
    <property type="entry name" value="BPL_LPL_catalytic"/>
</dbReference>
<dbReference type="STRING" id="1218508.JG29_02990"/>
<accession>A0A0F4KXW0</accession>
<reference evidence="2 3" key="1">
    <citation type="submission" date="2014-12" db="EMBL/GenBank/DDBJ databases">
        <title>Comparative genomics of the lactic acid bacteria isolated from the honey bee gut.</title>
        <authorList>
            <person name="Ellegaard K.M."/>
            <person name="Tamarit D."/>
            <person name="Javelind E."/>
            <person name="Olofsson T."/>
            <person name="Andersson S.G."/>
            <person name="Vasquez A."/>
        </authorList>
    </citation>
    <scope>NUCLEOTIDE SEQUENCE [LARGE SCALE GENOMIC DNA]</scope>
    <source>
        <strain evidence="2 3">Hon2</strain>
    </source>
</reference>
<dbReference type="HOGENOM" id="CLU_067270_0_0_9"/>
<dbReference type="CDD" id="cd16443">
    <property type="entry name" value="LplA"/>
    <property type="match status" value="1"/>
</dbReference>
<comment type="caution">
    <text evidence="2">The sequence shown here is derived from an EMBL/GenBank/DDBJ whole genome shotgun (WGS) entry which is preliminary data.</text>
</comment>
<dbReference type="GO" id="GO:0009249">
    <property type="term" value="P:protein lipoylation"/>
    <property type="evidence" value="ECO:0007669"/>
    <property type="project" value="UniProtKB-ARBA"/>
</dbReference>
<dbReference type="PROSITE" id="PS51733">
    <property type="entry name" value="BPL_LPL_CATALYTIC"/>
    <property type="match status" value="1"/>
</dbReference>
<name>A0A0F4KXW0_9LACO</name>
<dbReference type="SUPFAM" id="SSF55681">
    <property type="entry name" value="Class II aaRS and biotin synthetases"/>
    <property type="match status" value="1"/>
</dbReference>